<keyword evidence="2" id="KW-1185">Reference proteome</keyword>
<dbReference type="Gene3D" id="3.40.50.2300">
    <property type="match status" value="1"/>
</dbReference>
<comment type="caution">
    <text evidence="1">The sequence shown here is derived from an EMBL/GenBank/DDBJ whole genome shotgun (WGS) entry which is preliminary data.</text>
</comment>
<dbReference type="SUPFAM" id="SSF52172">
    <property type="entry name" value="CheY-like"/>
    <property type="match status" value="1"/>
</dbReference>
<reference evidence="1" key="2">
    <citation type="submission" date="2021-08" db="EMBL/GenBank/DDBJ databases">
        <authorList>
            <person name="Tani A."/>
            <person name="Ola A."/>
            <person name="Ogura Y."/>
            <person name="Katsura K."/>
            <person name="Hayashi T."/>
        </authorList>
    </citation>
    <scope>NUCLEOTIDE SEQUENCE</scope>
    <source>
        <strain evidence="1">NBRC 103626</strain>
    </source>
</reference>
<dbReference type="Proteomes" id="UP001055108">
    <property type="component" value="Unassembled WGS sequence"/>
</dbReference>
<sequence length="159" mass="16999">MIQFVVRCSHTLAACGLAYRGTFMGDPPAPLAGLHILLVEDDYLVATEVARWLRAAGADVMGPVARIEQACGLVDRRRPDAAVLQIGRAGGLEIGLGGDTVFALADRLDVLGVPYLLATGDRRLDRLPGYSGKPRIEKPLQEPDLVTGLKRLLDGARAD</sequence>
<protein>
    <recommendedName>
        <fullName evidence="3">Response regulator receiver protein</fullName>
    </recommendedName>
</protein>
<dbReference type="InterPro" id="IPR011006">
    <property type="entry name" value="CheY-like_superfamily"/>
</dbReference>
<dbReference type="EMBL" id="BPQM01000093">
    <property type="protein sequence ID" value="GJD80375.1"/>
    <property type="molecule type" value="Genomic_DNA"/>
</dbReference>
<reference evidence="1" key="1">
    <citation type="journal article" date="2016" name="Front. Microbiol.">
        <title>Genome Sequence of the Piezophilic, Mesophilic Sulfate-Reducing Bacterium Desulfovibrio indicus J2T.</title>
        <authorList>
            <person name="Cao J."/>
            <person name="Maignien L."/>
            <person name="Shao Z."/>
            <person name="Alain K."/>
            <person name="Jebbar M."/>
        </authorList>
    </citation>
    <scope>NUCLEOTIDE SEQUENCE</scope>
    <source>
        <strain evidence="1">NBRC 103626</strain>
    </source>
</reference>
<gene>
    <name evidence="1" type="ORF">NBEOAGPD_3616</name>
</gene>
<dbReference type="AlphaFoldDB" id="A0AA37HRM4"/>
<name>A0AA37HRM4_9HYPH</name>
<evidence type="ECO:0008006" key="3">
    <source>
        <dbReference type="Google" id="ProtNLM"/>
    </source>
</evidence>
<accession>A0AA37HRM4</accession>
<organism evidence="1 2">
    <name type="scientific">Methylobacterium gregans</name>
    <dbReference type="NCBI Taxonomy" id="374424"/>
    <lineage>
        <taxon>Bacteria</taxon>
        <taxon>Pseudomonadati</taxon>
        <taxon>Pseudomonadota</taxon>
        <taxon>Alphaproteobacteria</taxon>
        <taxon>Hyphomicrobiales</taxon>
        <taxon>Methylobacteriaceae</taxon>
        <taxon>Methylobacterium</taxon>
    </lineage>
</organism>
<evidence type="ECO:0000313" key="1">
    <source>
        <dbReference type="EMBL" id="GJD80375.1"/>
    </source>
</evidence>
<proteinExistence type="predicted"/>
<evidence type="ECO:0000313" key="2">
    <source>
        <dbReference type="Proteomes" id="UP001055108"/>
    </source>
</evidence>